<feature type="domain" description="Calponin-homology (CH)" evidence="3">
    <location>
        <begin position="12"/>
        <end position="117"/>
    </location>
</feature>
<dbReference type="SMART" id="SM00033">
    <property type="entry name" value="CH"/>
    <property type="match status" value="3"/>
</dbReference>
<dbReference type="GO" id="GO:0051015">
    <property type="term" value="F:actin filament binding"/>
    <property type="evidence" value="ECO:0007669"/>
    <property type="project" value="InterPro"/>
</dbReference>
<accession>A0AAV4FJ41</accession>
<dbReference type="AlphaFoldDB" id="A0AAV4FJ41"/>
<dbReference type="PROSITE" id="PS50021">
    <property type="entry name" value="CH"/>
    <property type="match status" value="3"/>
</dbReference>
<dbReference type="Pfam" id="PF00307">
    <property type="entry name" value="CH"/>
    <property type="match status" value="3"/>
</dbReference>
<dbReference type="Gene3D" id="1.10.418.10">
    <property type="entry name" value="Calponin-like domain"/>
    <property type="match status" value="3"/>
</dbReference>
<keyword evidence="5" id="KW-1185">Reference proteome</keyword>
<dbReference type="InterPro" id="IPR036872">
    <property type="entry name" value="CH_dom_sf"/>
</dbReference>
<proteinExistence type="predicted"/>
<protein>
    <submittedName>
        <fullName evidence="4">Filamin-A</fullName>
    </submittedName>
</protein>
<sequence length="402" mass="44737">MSVQSSEDQWIAIQTKTFANWANEQLRIGNRSVEDLTADLSDGVRLVALVEALQFRKIGKVYQHPKSRIQMLHNVSLALQAVAEDNVRLVNIGNDDIVDANLKLTLGLLWHLILRYQISGARASPRKLMLSWFRSMLPGDLDISNLTSSWRDGRALHALLDHCKPGLSPNWRNLKSVDAISNCQKAMQLAKEKLGIPRVISAEDFASPDLDELSAMTYLSYFIRKNSPGYKTMLDWIRTQLKTLSVTNFTTDWNNGQVLCSLVQSYGGDVPGWPTLDKSSNVATCQLGLDAAHSLGVQKTISANDLADPKVDHLTVMTYISQFKQVTPRLPKAQKCQVDTFLDKVTVGHESNIRLRLADSDAVPSKVEVKAAGQTTRPDCKLNWTDGVGECSFVPQEIVQHK</sequence>
<evidence type="ECO:0000259" key="3">
    <source>
        <dbReference type="PROSITE" id="PS50021"/>
    </source>
</evidence>
<dbReference type="InterPro" id="IPR001589">
    <property type="entry name" value="Actinin_actin-bd_CS"/>
</dbReference>
<dbReference type="GO" id="GO:0030036">
    <property type="term" value="P:actin cytoskeleton organization"/>
    <property type="evidence" value="ECO:0007669"/>
    <property type="project" value="InterPro"/>
</dbReference>
<dbReference type="CDD" id="cd21227">
    <property type="entry name" value="CH_jitterbug-like_rpt1"/>
    <property type="match status" value="1"/>
</dbReference>
<dbReference type="Proteomes" id="UP000762676">
    <property type="component" value="Unassembled WGS sequence"/>
</dbReference>
<evidence type="ECO:0000256" key="2">
    <source>
        <dbReference type="ARBA" id="ARBA00023203"/>
    </source>
</evidence>
<feature type="domain" description="Calponin-homology (CH)" evidence="3">
    <location>
        <begin position="123"/>
        <end position="227"/>
    </location>
</feature>
<feature type="non-terminal residue" evidence="4">
    <location>
        <position position="402"/>
    </location>
</feature>
<name>A0AAV4FJ41_9GAST</name>
<evidence type="ECO:0000313" key="4">
    <source>
        <dbReference type="EMBL" id="GFR73069.1"/>
    </source>
</evidence>
<keyword evidence="2" id="KW-0009">Actin-binding</keyword>
<feature type="domain" description="Calponin-homology (CH)" evidence="3">
    <location>
        <begin position="228"/>
        <end position="328"/>
    </location>
</feature>
<dbReference type="PROSITE" id="PS00020">
    <property type="entry name" value="ACTININ_2"/>
    <property type="match status" value="1"/>
</dbReference>
<evidence type="ECO:0000256" key="1">
    <source>
        <dbReference type="ARBA" id="ARBA00022737"/>
    </source>
</evidence>
<dbReference type="InterPro" id="IPR001715">
    <property type="entry name" value="CH_dom"/>
</dbReference>
<dbReference type="PANTHER" id="PTHR38537">
    <property type="entry name" value="JITTERBUG, ISOFORM N"/>
    <property type="match status" value="1"/>
</dbReference>
<evidence type="ECO:0000313" key="5">
    <source>
        <dbReference type="Proteomes" id="UP000762676"/>
    </source>
</evidence>
<dbReference type="SUPFAM" id="SSF47576">
    <property type="entry name" value="Calponin-homology domain, CH-domain"/>
    <property type="match status" value="2"/>
</dbReference>
<comment type="caution">
    <text evidence="4">The sequence shown here is derived from an EMBL/GenBank/DDBJ whole genome shotgun (WGS) entry which is preliminary data.</text>
</comment>
<dbReference type="EMBL" id="BMAT01000780">
    <property type="protein sequence ID" value="GFR73069.1"/>
    <property type="molecule type" value="Genomic_DNA"/>
</dbReference>
<dbReference type="PANTHER" id="PTHR38537:SF16">
    <property type="entry name" value="CALPONIN-HOMOLOGY (CH) DOMAIN-CONTAINING PROTEIN"/>
    <property type="match status" value="1"/>
</dbReference>
<organism evidence="4 5">
    <name type="scientific">Elysia marginata</name>
    <dbReference type="NCBI Taxonomy" id="1093978"/>
    <lineage>
        <taxon>Eukaryota</taxon>
        <taxon>Metazoa</taxon>
        <taxon>Spiralia</taxon>
        <taxon>Lophotrochozoa</taxon>
        <taxon>Mollusca</taxon>
        <taxon>Gastropoda</taxon>
        <taxon>Heterobranchia</taxon>
        <taxon>Euthyneura</taxon>
        <taxon>Panpulmonata</taxon>
        <taxon>Sacoglossa</taxon>
        <taxon>Placobranchoidea</taxon>
        <taxon>Plakobranchidae</taxon>
        <taxon>Elysia</taxon>
    </lineage>
</organism>
<dbReference type="InterPro" id="IPR044801">
    <property type="entry name" value="Filamin"/>
</dbReference>
<keyword evidence="1" id="KW-0677">Repeat</keyword>
<gene>
    <name evidence="4" type="ORF">ElyMa_000395700</name>
</gene>
<reference evidence="4 5" key="1">
    <citation type="journal article" date="2021" name="Elife">
        <title>Chloroplast acquisition without the gene transfer in kleptoplastic sea slugs, Plakobranchus ocellatus.</title>
        <authorList>
            <person name="Maeda T."/>
            <person name="Takahashi S."/>
            <person name="Yoshida T."/>
            <person name="Shimamura S."/>
            <person name="Takaki Y."/>
            <person name="Nagai Y."/>
            <person name="Toyoda A."/>
            <person name="Suzuki Y."/>
            <person name="Arimoto A."/>
            <person name="Ishii H."/>
            <person name="Satoh N."/>
            <person name="Nishiyama T."/>
            <person name="Hasebe M."/>
            <person name="Maruyama T."/>
            <person name="Minagawa J."/>
            <person name="Obokata J."/>
            <person name="Shigenobu S."/>
        </authorList>
    </citation>
    <scope>NUCLEOTIDE SEQUENCE [LARGE SCALE GENOMIC DNA]</scope>
</reference>